<keyword evidence="3" id="KW-0456">Lyase</keyword>
<dbReference type="EMBL" id="KQ423531">
    <property type="protein sequence ID" value="KOF72700.1"/>
    <property type="molecule type" value="Genomic_DNA"/>
</dbReference>
<evidence type="ECO:0000256" key="1">
    <source>
        <dbReference type="ARBA" id="ARBA00004167"/>
    </source>
</evidence>
<dbReference type="GO" id="GO:0016020">
    <property type="term" value="C:membrane"/>
    <property type="evidence" value="ECO:0007669"/>
    <property type="project" value="UniProtKB-SubCell"/>
</dbReference>
<dbReference type="Pfam" id="PF00211">
    <property type="entry name" value="Guanylate_cyc"/>
    <property type="match status" value="1"/>
</dbReference>
<dbReference type="InterPro" id="IPR001054">
    <property type="entry name" value="A/G_cyclase"/>
</dbReference>
<dbReference type="GO" id="GO:0009190">
    <property type="term" value="P:cyclic nucleotide biosynthetic process"/>
    <property type="evidence" value="ECO:0007669"/>
    <property type="project" value="InterPro"/>
</dbReference>
<keyword evidence="6" id="KW-0472">Membrane</keyword>
<dbReference type="OrthoDB" id="6226411at2759"/>
<dbReference type="Pfam" id="PF07714">
    <property type="entry name" value="PK_Tyr_Ser-Thr"/>
    <property type="match status" value="1"/>
</dbReference>
<evidence type="ECO:0000256" key="2">
    <source>
        <dbReference type="ARBA" id="ARBA00008725"/>
    </source>
</evidence>
<sequence length="1070" mass="122409">MKLGYFFISPHRHFVILVVNLLGSSLVSSEEITVQGVGASFPAEVYAQWINNYMPTRRAFTNVVMYYNVTGSSKGLKAIQQDEFVDFAGSETLLPANASSNLKMLPTMAGAISIAYNLPEVKSYGFLLNLSREQLVGIYNGTFTHWNDTTFLQTNPGVILPGAEIIVLARQSKSGTTNMFTTALSAFDENWKQQYGAFSAGTVDGGNTPVKWNPRAVKYYGKKNSGMAGIIASFEYSIGYVVVNEAKKFDLSLARIENKAGHFISPDDEASIQKALDTYFRSSEEHSFTETLVDIPAEGIYPILGFTYMVIRLKYTERCEVAKELLRFIQWFTTDDYARTICTRENMVPITNELKAKIKREILLHMECNGASLWNMVAEDKKRENYVEEKWKTPVAILIPLFCLILLALFGYIIYQKLKLRKMINNNEWNIAIENILFYFEDRGYTKKSKMTFFKSIRSFKSINDIPDGEMILSQILQWPGRWKGQQIGIRLLNVPDFAHIDQKTKRELIWMREHILHSNVLRFYGLTEIDYNDRFAVNEYCSKGVLTEILQDGKYNLTTDFKFSLSIDIVSGMSYLHAMGLIHGNLHSSCCLIDSRWTVKIADWEYCRLYSIINPLKNPLAWKRQINGIPEDKDFIVSDFWVAPEILASNFLKFPTTTSDVYSFAIILQEIFSRDEPYIELADSMSIDEIFNAIIFNNLRPETNEDTPVQVRQIMEIAWSSMANSRPTFDQILKMLKHANPFRKSVLDSMMEAMEEYTEHLETRIEERTNELNLAKERMEQQLSRYMPKFILPNLISDQPFVVNNHLDNCFLGVELHEFKQFLAKRQMDDVAAVLKRIHFLIEDKTSKRNVCQIASETCTWIYLTGIENESDKTTRVVTIAHLALDWLGIFQNSDPHLQNLEIRVAIHIGNLHIGIAESPKAVYVFGTGLLEMKDLLNSSKPSKIRISKQVQDILAADKTFLIDEDATSSNTCYWLTSRTKSTEKAEEGNVSPVVTENCKTPVKDTKENQVERKEEIPLKNSPLHKDSQLALPLEHNSITAPPIQLNLPQIRKTSPLNKTSNKIFPLEQ</sequence>
<accession>A0A0L8G804</accession>
<dbReference type="GO" id="GO:0004672">
    <property type="term" value="F:protein kinase activity"/>
    <property type="evidence" value="ECO:0007669"/>
    <property type="project" value="InterPro"/>
</dbReference>
<dbReference type="GO" id="GO:0035556">
    <property type="term" value="P:intracellular signal transduction"/>
    <property type="evidence" value="ECO:0007669"/>
    <property type="project" value="InterPro"/>
</dbReference>
<keyword evidence="7" id="KW-0732">Signal</keyword>
<feature type="compositionally biased region" description="Polar residues" evidence="5">
    <location>
        <begin position="1053"/>
        <end position="1064"/>
    </location>
</feature>
<feature type="region of interest" description="Disordered" evidence="5">
    <location>
        <begin position="1051"/>
        <end position="1070"/>
    </location>
</feature>
<feature type="domain" description="Protein kinase" evidence="8">
    <location>
        <begin position="460"/>
        <end position="744"/>
    </location>
</feature>
<gene>
    <name evidence="9" type="ORF">OCBIM_22039064mg</name>
</gene>
<evidence type="ECO:0000256" key="6">
    <source>
        <dbReference type="SAM" id="Phobius"/>
    </source>
</evidence>
<dbReference type="AlphaFoldDB" id="A0A0L8G804"/>
<dbReference type="InterPro" id="IPR001245">
    <property type="entry name" value="Ser-Thr/Tyr_kinase_cat_dom"/>
</dbReference>
<protein>
    <recommendedName>
        <fullName evidence="8">Protein kinase domain-containing protein</fullName>
    </recommendedName>
</protein>
<name>A0A0L8G804_OCTBM</name>
<dbReference type="SUPFAM" id="SSF53850">
    <property type="entry name" value="Periplasmic binding protein-like II"/>
    <property type="match status" value="1"/>
</dbReference>
<dbReference type="InterPro" id="IPR029787">
    <property type="entry name" value="Nucleotide_cyclase"/>
</dbReference>
<dbReference type="SUPFAM" id="SSF56112">
    <property type="entry name" value="Protein kinase-like (PK-like)"/>
    <property type="match status" value="1"/>
</dbReference>
<proteinExistence type="inferred from homology"/>
<dbReference type="InterPro" id="IPR011009">
    <property type="entry name" value="Kinase-like_dom_sf"/>
</dbReference>
<dbReference type="PANTHER" id="PTHR42996:SF1">
    <property type="entry name" value="PHOSPHATE-BINDING PROTEIN PSTS"/>
    <property type="match status" value="1"/>
</dbReference>
<dbReference type="InterPro" id="IPR000719">
    <property type="entry name" value="Prot_kinase_dom"/>
</dbReference>
<evidence type="ECO:0000259" key="8">
    <source>
        <dbReference type="PROSITE" id="PS50011"/>
    </source>
</evidence>
<dbReference type="InterPro" id="IPR024370">
    <property type="entry name" value="PBP_domain"/>
</dbReference>
<dbReference type="Gene3D" id="1.10.510.10">
    <property type="entry name" value="Transferase(Phosphotransferase) domain 1"/>
    <property type="match status" value="1"/>
</dbReference>
<feature type="signal peptide" evidence="7">
    <location>
        <begin position="1"/>
        <end position="29"/>
    </location>
</feature>
<comment type="subcellular location">
    <subcellularLocation>
        <location evidence="1">Membrane</location>
        <topology evidence="1">Single-pass membrane protein</topology>
    </subcellularLocation>
</comment>
<reference evidence="9" key="1">
    <citation type="submission" date="2015-07" db="EMBL/GenBank/DDBJ databases">
        <title>MeaNS - Measles Nucleotide Surveillance Program.</title>
        <authorList>
            <person name="Tran T."/>
            <person name="Druce J."/>
        </authorList>
    </citation>
    <scope>NUCLEOTIDE SEQUENCE</scope>
    <source>
        <strain evidence="9">UCB-OBI-ISO-001</strain>
        <tissue evidence="9">Gonad</tissue>
    </source>
</reference>
<comment type="similarity">
    <text evidence="2">Belongs to the PstS family.</text>
</comment>
<keyword evidence="6" id="KW-1133">Transmembrane helix</keyword>
<evidence type="ECO:0000256" key="3">
    <source>
        <dbReference type="ARBA" id="ARBA00023239"/>
    </source>
</evidence>
<evidence type="ECO:0000256" key="5">
    <source>
        <dbReference type="SAM" id="MobiDB-lite"/>
    </source>
</evidence>
<feature type="chain" id="PRO_5005582938" description="Protein kinase domain-containing protein" evidence="7">
    <location>
        <begin position="30"/>
        <end position="1070"/>
    </location>
</feature>
<dbReference type="OMA" id="WSDIRIR"/>
<organism evidence="9">
    <name type="scientific">Octopus bimaculoides</name>
    <name type="common">California two-spotted octopus</name>
    <dbReference type="NCBI Taxonomy" id="37653"/>
    <lineage>
        <taxon>Eukaryota</taxon>
        <taxon>Metazoa</taxon>
        <taxon>Spiralia</taxon>
        <taxon>Lophotrochozoa</taxon>
        <taxon>Mollusca</taxon>
        <taxon>Cephalopoda</taxon>
        <taxon>Coleoidea</taxon>
        <taxon>Octopodiformes</taxon>
        <taxon>Octopoda</taxon>
        <taxon>Incirrata</taxon>
        <taxon>Octopodidae</taxon>
        <taxon>Octopus</taxon>
    </lineage>
</organism>
<dbReference type="GO" id="GO:0016829">
    <property type="term" value="F:lyase activity"/>
    <property type="evidence" value="ECO:0007669"/>
    <property type="project" value="UniProtKB-KW"/>
</dbReference>
<dbReference type="PROSITE" id="PS50011">
    <property type="entry name" value="PROTEIN_KINASE_DOM"/>
    <property type="match status" value="1"/>
</dbReference>
<dbReference type="Pfam" id="PF12849">
    <property type="entry name" value="PBP_like_2"/>
    <property type="match status" value="1"/>
</dbReference>
<feature type="transmembrane region" description="Helical" evidence="6">
    <location>
        <begin position="395"/>
        <end position="415"/>
    </location>
</feature>
<dbReference type="InterPro" id="IPR050962">
    <property type="entry name" value="Phosphate-bind_PstS"/>
</dbReference>
<evidence type="ECO:0000313" key="9">
    <source>
        <dbReference type="EMBL" id="KOF72700.1"/>
    </source>
</evidence>
<keyword evidence="6" id="KW-0812">Transmembrane</keyword>
<evidence type="ECO:0000256" key="7">
    <source>
        <dbReference type="SAM" id="SignalP"/>
    </source>
</evidence>
<dbReference type="Gene3D" id="3.40.190.10">
    <property type="entry name" value="Periplasmic binding protein-like II"/>
    <property type="match status" value="2"/>
</dbReference>
<dbReference type="CDD" id="cd13565">
    <property type="entry name" value="PBP2_PstS"/>
    <property type="match status" value="1"/>
</dbReference>
<keyword evidence="4" id="KW-0175">Coiled coil</keyword>
<dbReference type="GO" id="GO:0005524">
    <property type="term" value="F:ATP binding"/>
    <property type="evidence" value="ECO:0007669"/>
    <property type="project" value="InterPro"/>
</dbReference>
<dbReference type="KEGG" id="obi:106878765"/>
<dbReference type="SUPFAM" id="SSF55073">
    <property type="entry name" value="Nucleotide cyclase"/>
    <property type="match status" value="1"/>
</dbReference>
<dbReference type="PANTHER" id="PTHR42996">
    <property type="entry name" value="PHOSPHATE-BINDING PROTEIN PSTS"/>
    <property type="match status" value="1"/>
</dbReference>
<feature type="coiled-coil region" evidence="4">
    <location>
        <begin position="752"/>
        <end position="786"/>
    </location>
</feature>
<dbReference type="Gene3D" id="3.30.70.1230">
    <property type="entry name" value="Nucleotide cyclase"/>
    <property type="match status" value="1"/>
</dbReference>
<evidence type="ECO:0000256" key="4">
    <source>
        <dbReference type="SAM" id="Coils"/>
    </source>
</evidence>